<dbReference type="PANTHER" id="PTHR46564">
    <property type="entry name" value="TRANSPOSASE"/>
    <property type="match status" value="1"/>
</dbReference>
<protein>
    <recommendedName>
        <fullName evidence="1">Tc1-like transposase DDE domain-containing protein</fullName>
    </recommendedName>
</protein>
<dbReference type="EMBL" id="JAANQT010002335">
    <property type="protein sequence ID" value="KAG1302648.1"/>
    <property type="molecule type" value="Genomic_DNA"/>
</dbReference>
<dbReference type="AlphaFoldDB" id="A0A9P6X0G9"/>
<evidence type="ECO:0000313" key="3">
    <source>
        <dbReference type="Proteomes" id="UP000716291"/>
    </source>
</evidence>
<feature type="domain" description="Tc1-like transposase DDE" evidence="1">
    <location>
        <begin position="121"/>
        <end position="268"/>
    </location>
</feature>
<evidence type="ECO:0000313" key="2">
    <source>
        <dbReference type="EMBL" id="KAG1302648.1"/>
    </source>
</evidence>
<dbReference type="Pfam" id="PF13358">
    <property type="entry name" value="DDE_3"/>
    <property type="match status" value="1"/>
</dbReference>
<gene>
    <name evidence="2" type="ORF">G6F64_010751</name>
</gene>
<comment type="caution">
    <text evidence="2">The sequence shown here is derived from an EMBL/GenBank/DDBJ whole genome shotgun (WGS) entry which is preliminary data.</text>
</comment>
<proteinExistence type="predicted"/>
<dbReference type="Gene3D" id="3.30.420.10">
    <property type="entry name" value="Ribonuclease H-like superfamily/Ribonuclease H"/>
    <property type="match status" value="1"/>
</dbReference>
<organism evidence="2 3">
    <name type="scientific">Rhizopus oryzae</name>
    <name type="common">Mucormycosis agent</name>
    <name type="synonym">Rhizopus arrhizus var. delemar</name>
    <dbReference type="NCBI Taxonomy" id="64495"/>
    <lineage>
        <taxon>Eukaryota</taxon>
        <taxon>Fungi</taxon>
        <taxon>Fungi incertae sedis</taxon>
        <taxon>Mucoromycota</taxon>
        <taxon>Mucoromycotina</taxon>
        <taxon>Mucoromycetes</taxon>
        <taxon>Mucorales</taxon>
        <taxon>Mucorineae</taxon>
        <taxon>Rhizopodaceae</taxon>
        <taxon>Rhizopus</taxon>
    </lineage>
</organism>
<dbReference type="Proteomes" id="UP000716291">
    <property type="component" value="Unassembled WGS sequence"/>
</dbReference>
<reference evidence="2" key="1">
    <citation type="journal article" date="2020" name="Microb. Genom.">
        <title>Genetic diversity of clinical and environmental Mucorales isolates obtained from an investigation of mucormycosis cases among solid organ transplant recipients.</title>
        <authorList>
            <person name="Nguyen M.H."/>
            <person name="Kaul D."/>
            <person name="Muto C."/>
            <person name="Cheng S.J."/>
            <person name="Richter R.A."/>
            <person name="Bruno V.M."/>
            <person name="Liu G."/>
            <person name="Beyhan S."/>
            <person name="Sundermann A.J."/>
            <person name="Mounaud S."/>
            <person name="Pasculle A.W."/>
            <person name="Nierman W.C."/>
            <person name="Driscoll E."/>
            <person name="Cumbie R."/>
            <person name="Clancy C.J."/>
            <person name="Dupont C.L."/>
        </authorList>
    </citation>
    <scope>NUCLEOTIDE SEQUENCE</scope>
    <source>
        <strain evidence="2">GL11</strain>
    </source>
</reference>
<dbReference type="GO" id="GO:0003676">
    <property type="term" value="F:nucleic acid binding"/>
    <property type="evidence" value="ECO:0007669"/>
    <property type="project" value="InterPro"/>
</dbReference>
<dbReference type="InterPro" id="IPR038717">
    <property type="entry name" value="Tc1-like_DDE_dom"/>
</dbReference>
<keyword evidence="3" id="KW-1185">Reference proteome</keyword>
<evidence type="ECO:0000259" key="1">
    <source>
        <dbReference type="Pfam" id="PF13358"/>
    </source>
</evidence>
<accession>A0A9P6X0G9</accession>
<name>A0A9P6X0G9_RHIOR</name>
<dbReference type="InterPro" id="IPR036397">
    <property type="entry name" value="RNaseH_sf"/>
</dbReference>
<dbReference type="PANTHER" id="PTHR46564:SF1">
    <property type="entry name" value="TRANSPOSASE"/>
    <property type="match status" value="1"/>
</dbReference>
<sequence length="310" mass="35700">MGKKNGETILSGYKPVFKVKRKGNNVKLTEEHSQYLNEFVEKHPTCIVKDATESLYDTFHGLTINESTVYRHITEKQEFTLTRTQARFVNRNSDDTLEQRRQFIEHIDAMNDETFYKRRCISVDESGFKKNMVRPVAWSKKGEPAEVDVEAEGTDLSILDCCFATSSKIKPKKKHKTATGIKRGLPHETNSSQFTLFVEEIVSVLNKLGLKNMYIVMDNAAIHKTPKVLKAIRDSGHYALFLPPYSSMLNPIEECWAKIKSVVRKTPLAKNEMIADRIEEAAKAVTAKNCRGWIRYSQRQFPKYRNMERL</sequence>